<feature type="compositionally biased region" description="Polar residues" evidence="2">
    <location>
        <begin position="144"/>
        <end position="159"/>
    </location>
</feature>
<organism evidence="3 4">
    <name type="scientific">Streptomyces gibsoniae</name>
    <dbReference type="NCBI Taxonomy" id="3075529"/>
    <lineage>
        <taxon>Bacteria</taxon>
        <taxon>Bacillati</taxon>
        <taxon>Actinomycetota</taxon>
        <taxon>Actinomycetes</taxon>
        <taxon>Kitasatosporales</taxon>
        <taxon>Streptomycetaceae</taxon>
        <taxon>Streptomyces</taxon>
    </lineage>
</organism>
<proteinExistence type="predicted"/>
<dbReference type="Proteomes" id="UP001183809">
    <property type="component" value="Unassembled WGS sequence"/>
</dbReference>
<dbReference type="InterPro" id="IPR011990">
    <property type="entry name" value="TPR-like_helical_dom_sf"/>
</dbReference>
<name>A0ABU2UA81_9ACTN</name>
<sequence length="159" mass="17776">MLLQTAMLQIEKFHDSQGAARTYRRILKLDPHNKVAWYNLGVIAQQDDRKSDAREAYEKALKIDPQYESALFNEAILLRPSEPDRAMGLLKRVIAVDPKAGTAHLNLGHILADKHQVDGAKNEFRRAVEIDPSLRSSVPERFQGSISPSSTSNQAGSTR</sequence>
<keyword evidence="1" id="KW-0802">TPR repeat</keyword>
<dbReference type="PROSITE" id="PS50005">
    <property type="entry name" value="TPR"/>
    <property type="match status" value="2"/>
</dbReference>
<dbReference type="SUPFAM" id="SSF48452">
    <property type="entry name" value="TPR-like"/>
    <property type="match status" value="1"/>
</dbReference>
<feature type="repeat" description="TPR" evidence="1">
    <location>
        <begin position="101"/>
        <end position="134"/>
    </location>
</feature>
<evidence type="ECO:0000256" key="1">
    <source>
        <dbReference type="PROSITE-ProRule" id="PRU00339"/>
    </source>
</evidence>
<feature type="repeat" description="TPR" evidence="1">
    <location>
        <begin position="34"/>
        <end position="67"/>
    </location>
</feature>
<gene>
    <name evidence="3" type="ORF">RM764_44880</name>
</gene>
<feature type="region of interest" description="Disordered" evidence="2">
    <location>
        <begin position="135"/>
        <end position="159"/>
    </location>
</feature>
<dbReference type="SMART" id="SM00028">
    <property type="entry name" value="TPR"/>
    <property type="match status" value="2"/>
</dbReference>
<accession>A0ABU2UA81</accession>
<protein>
    <submittedName>
        <fullName evidence="3">Tetratricopeptide repeat protein</fullName>
    </submittedName>
</protein>
<dbReference type="PANTHER" id="PTHR44395">
    <property type="match status" value="1"/>
</dbReference>
<dbReference type="RefSeq" id="WP_311701401.1">
    <property type="nucleotide sequence ID" value="NZ_JAVREY010000148.1"/>
</dbReference>
<dbReference type="PANTHER" id="PTHR44395:SF1">
    <property type="entry name" value="PROTEIN O-MANNOSYL-TRANSFERASE TMTC3"/>
    <property type="match status" value="1"/>
</dbReference>
<dbReference type="Gene3D" id="1.25.40.10">
    <property type="entry name" value="Tetratricopeptide repeat domain"/>
    <property type="match status" value="2"/>
</dbReference>
<dbReference type="EMBL" id="JAVREY010000148">
    <property type="protein sequence ID" value="MDT0469975.1"/>
    <property type="molecule type" value="Genomic_DNA"/>
</dbReference>
<evidence type="ECO:0000313" key="3">
    <source>
        <dbReference type="EMBL" id="MDT0469975.1"/>
    </source>
</evidence>
<dbReference type="Pfam" id="PF14559">
    <property type="entry name" value="TPR_19"/>
    <property type="match status" value="1"/>
</dbReference>
<dbReference type="Pfam" id="PF13432">
    <property type="entry name" value="TPR_16"/>
    <property type="match status" value="1"/>
</dbReference>
<evidence type="ECO:0000256" key="2">
    <source>
        <dbReference type="SAM" id="MobiDB-lite"/>
    </source>
</evidence>
<keyword evidence="4" id="KW-1185">Reference proteome</keyword>
<comment type="caution">
    <text evidence="3">The sequence shown here is derived from an EMBL/GenBank/DDBJ whole genome shotgun (WGS) entry which is preliminary data.</text>
</comment>
<evidence type="ECO:0000313" key="4">
    <source>
        <dbReference type="Proteomes" id="UP001183809"/>
    </source>
</evidence>
<dbReference type="InterPro" id="IPR019734">
    <property type="entry name" value="TPR_rpt"/>
</dbReference>
<reference evidence="4" key="1">
    <citation type="submission" date="2023-07" db="EMBL/GenBank/DDBJ databases">
        <title>30 novel species of actinomycetes from the DSMZ collection.</title>
        <authorList>
            <person name="Nouioui I."/>
        </authorList>
    </citation>
    <scope>NUCLEOTIDE SEQUENCE [LARGE SCALE GENOMIC DNA]</scope>
    <source>
        <strain evidence="4">DSM 41699</strain>
    </source>
</reference>